<sequence length="115" mass="13317">LGKKIRFSPLITRKEPKYIIIGADVLIHHPELLDEVFKRDKRISLMKRDGDTLQAVLQSFAGTFKDQVNKEHVCEVQQHQIETGDARPIYCRPSRIPIHFQSQVDNEINRDLDLG</sequence>
<feature type="non-terminal residue" evidence="1">
    <location>
        <position position="1"/>
    </location>
</feature>
<accession>A0A9P6GX03</accession>
<reference evidence="1 2" key="1">
    <citation type="journal article" date="2020" name="Genome Biol. Evol.">
        <title>Comparative genomics of strictly vertically transmitted, feminizing microsporidia endosymbionts of amphipod crustaceans.</title>
        <authorList>
            <person name="Cormier A."/>
            <person name="Chebbi M.A."/>
            <person name="Giraud I."/>
            <person name="Wattier R."/>
            <person name="Teixeira M."/>
            <person name="Gilbert C."/>
            <person name="Rigaud T."/>
            <person name="Cordaux R."/>
        </authorList>
    </citation>
    <scope>NUCLEOTIDE SEQUENCE [LARGE SCALE GENOMIC DNA]</scope>
    <source>
        <strain evidence="1 2">Ou3-Ou53</strain>
    </source>
</reference>
<dbReference type="OrthoDB" id="8962596at2759"/>
<evidence type="ECO:0000313" key="2">
    <source>
        <dbReference type="Proteomes" id="UP000740883"/>
    </source>
</evidence>
<proteinExistence type="predicted"/>
<dbReference type="EMBL" id="SBJO01001449">
    <property type="protein sequence ID" value="KAF9745485.1"/>
    <property type="molecule type" value="Genomic_DNA"/>
</dbReference>
<keyword evidence="2" id="KW-1185">Reference proteome</keyword>
<gene>
    <name evidence="1" type="ORF">NGRA_3555</name>
</gene>
<name>A0A9P6GX03_9MICR</name>
<comment type="caution">
    <text evidence="1">The sequence shown here is derived from an EMBL/GenBank/DDBJ whole genome shotgun (WGS) entry which is preliminary data.</text>
</comment>
<organism evidence="1 2">
    <name type="scientific">Nosema granulosis</name>
    <dbReference type="NCBI Taxonomy" id="83296"/>
    <lineage>
        <taxon>Eukaryota</taxon>
        <taxon>Fungi</taxon>
        <taxon>Fungi incertae sedis</taxon>
        <taxon>Microsporidia</taxon>
        <taxon>Nosematidae</taxon>
        <taxon>Nosema</taxon>
    </lineage>
</organism>
<dbReference type="AlphaFoldDB" id="A0A9P6GX03"/>
<protein>
    <submittedName>
        <fullName evidence="1">Uncharacterized protein</fullName>
    </submittedName>
</protein>
<dbReference type="Proteomes" id="UP000740883">
    <property type="component" value="Unassembled WGS sequence"/>
</dbReference>
<evidence type="ECO:0000313" key="1">
    <source>
        <dbReference type="EMBL" id="KAF9745485.1"/>
    </source>
</evidence>